<dbReference type="PANTHER" id="PTHR36919:SF3">
    <property type="entry name" value="BLL5882 PROTEIN"/>
    <property type="match status" value="1"/>
</dbReference>
<proteinExistence type="predicted"/>
<reference evidence="3 4" key="1">
    <citation type="submission" date="2020-03" db="EMBL/GenBank/DDBJ databases">
        <authorList>
            <person name="Zhu W."/>
        </authorList>
    </citation>
    <scope>NUCLEOTIDE SEQUENCE [LARGE SCALE GENOMIC DNA]</scope>
    <source>
        <strain evidence="3 4">323-1</strain>
    </source>
</reference>
<evidence type="ECO:0000313" key="4">
    <source>
        <dbReference type="Proteomes" id="UP000502297"/>
    </source>
</evidence>
<dbReference type="EMBL" id="CP049801">
    <property type="protein sequence ID" value="QIO05110.1"/>
    <property type="molecule type" value="Genomic_DNA"/>
</dbReference>
<gene>
    <name evidence="3" type="ORF">G8E00_03555</name>
</gene>
<evidence type="ECO:0000256" key="1">
    <source>
        <dbReference type="SAM" id="SignalP"/>
    </source>
</evidence>
<organism evidence="3 4">
    <name type="scientific">Acinetobacter shaoyimingii</name>
    <dbReference type="NCBI Taxonomy" id="2715164"/>
    <lineage>
        <taxon>Bacteria</taxon>
        <taxon>Pseudomonadati</taxon>
        <taxon>Pseudomonadota</taxon>
        <taxon>Gammaproteobacteria</taxon>
        <taxon>Moraxellales</taxon>
        <taxon>Moraxellaceae</taxon>
        <taxon>Acinetobacter</taxon>
    </lineage>
</organism>
<feature type="signal peptide" evidence="1">
    <location>
        <begin position="1"/>
        <end position="21"/>
    </location>
</feature>
<keyword evidence="4" id="KW-1185">Reference proteome</keyword>
<keyword evidence="1" id="KW-0732">Signal</keyword>
<dbReference type="InterPro" id="IPR019223">
    <property type="entry name" value="DUF2147"/>
</dbReference>
<dbReference type="Gene3D" id="2.40.128.520">
    <property type="match status" value="1"/>
</dbReference>
<dbReference type="Pfam" id="PF09917">
    <property type="entry name" value="DUF2147"/>
    <property type="match status" value="1"/>
</dbReference>
<feature type="chain" id="PRO_5026157662" evidence="1">
    <location>
        <begin position="22"/>
        <end position="148"/>
    </location>
</feature>
<name>A0A6G8RTF7_9GAMM</name>
<dbReference type="AlphaFoldDB" id="A0A6G8RTF7"/>
<accession>A0A6G8RTF7</accession>
<protein>
    <submittedName>
        <fullName evidence="3">DUF2147 domain-containing protein</fullName>
    </submittedName>
</protein>
<sequence>MKRNLLLVIACGLMTSGVTWGADIVGTWRNIDDKTGTSKGIIQITKEANGTYTGKIVRVTPRPGYTPKESCVNCPGDFKDKPMLGLNVLNGLKKESETEYGGGKILDPLSGKLYSVKAKLSANGKNLKLRGFVGVSALGRSQTWYREE</sequence>
<dbReference type="PANTHER" id="PTHR36919">
    <property type="entry name" value="BLR1215 PROTEIN"/>
    <property type="match status" value="1"/>
</dbReference>
<dbReference type="Proteomes" id="UP000502297">
    <property type="component" value="Chromosome"/>
</dbReference>
<feature type="domain" description="DUF2147" evidence="2">
    <location>
        <begin position="26"/>
        <end position="146"/>
    </location>
</feature>
<evidence type="ECO:0000313" key="3">
    <source>
        <dbReference type="EMBL" id="QIO05110.1"/>
    </source>
</evidence>
<dbReference type="KEGG" id="asha:G8E00_03555"/>
<evidence type="ECO:0000259" key="2">
    <source>
        <dbReference type="Pfam" id="PF09917"/>
    </source>
</evidence>